<evidence type="ECO:0000313" key="4">
    <source>
        <dbReference type="EMBL" id="MDR7120658.1"/>
    </source>
</evidence>
<dbReference type="PROSITE" id="PS51257">
    <property type="entry name" value="PROKAR_LIPOPROTEIN"/>
    <property type="match status" value="1"/>
</dbReference>
<dbReference type="Gene3D" id="1.25.40.10">
    <property type="entry name" value="Tetratricopeptide repeat domain"/>
    <property type="match status" value="2"/>
</dbReference>
<evidence type="ECO:0000313" key="5">
    <source>
        <dbReference type="Proteomes" id="UP001257909"/>
    </source>
</evidence>
<dbReference type="InterPro" id="IPR011990">
    <property type="entry name" value="TPR-like_helical_dom_sf"/>
</dbReference>
<accession>A0ABU1VY69</accession>
<dbReference type="PANTHER" id="PTHR44858:SF1">
    <property type="entry name" value="UDP-N-ACETYLGLUCOSAMINE--PEPTIDE N-ACETYLGLUCOSAMINYLTRANSFERASE SPINDLY-RELATED"/>
    <property type="match status" value="1"/>
</dbReference>
<evidence type="ECO:0000256" key="2">
    <source>
        <dbReference type="ARBA" id="ARBA00022803"/>
    </source>
</evidence>
<dbReference type="PROSITE" id="PS50005">
    <property type="entry name" value="TPR"/>
    <property type="match status" value="2"/>
</dbReference>
<evidence type="ECO:0000256" key="3">
    <source>
        <dbReference type="PROSITE-ProRule" id="PRU00339"/>
    </source>
</evidence>
<dbReference type="PANTHER" id="PTHR44858">
    <property type="entry name" value="TETRATRICOPEPTIDE REPEAT PROTEIN 6"/>
    <property type="match status" value="1"/>
</dbReference>
<gene>
    <name evidence="4" type="ORF">J2W69_001592</name>
</gene>
<sequence>MKLLLSIGLVMLLTACQQNNIPTIAPGALLNDHLFNPVDATIETPEQIFALPEQTKAEIQGLTGSAQSIRVKTDLLLNYLFEKKGSSLLYQNDATLTAAETLAARQANCLSLTILSYSLAQEMGLNTEFRDIKIPEYWTQNNGQSLLNGHVNLNILGGRSIGKHGSINYNMFNYVIDFDVQSNKSHFPSVPLKQPQIIGMFYNNKAAEAMIYGKDDLAYAYLKAAISVDPQAAESWNNLAVLYRQKQHFELAEKAYLLAAKMAPDQLNSRANLALLYEVMGQTDKATHLKRIVAAKRELNPYYHIMLGHESLASGLPLQAIEYYKKSLTLDKKSAEAMFGLAKAHLSLGQKAKAQQYLQSAEQSAPNRSERERYQYKLKLLTAAAAQH</sequence>
<dbReference type="Proteomes" id="UP001257909">
    <property type="component" value="Unassembled WGS sequence"/>
</dbReference>
<name>A0ABU1VY69_9GAMM</name>
<keyword evidence="5" id="KW-1185">Reference proteome</keyword>
<feature type="repeat" description="TPR" evidence="3">
    <location>
        <begin position="335"/>
        <end position="368"/>
    </location>
</feature>
<dbReference type="EMBL" id="JAVDWR010000003">
    <property type="protein sequence ID" value="MDR7120658.1"/>
    <property type="molecule type" value="Genomic_DNA"/>
</dbReference>
<protein>
    <submittedName>
        <fullName evidence="4">Tetratricopeptide (TPR) repeat protein</fullName>
    </submittedName>
</protein>
<dbReference type="SUPFAM" id="SSF48452">
    <property type="entry name" value="TPR-like"/>
    <property type="match status" value="1"/>
</dbReference>
<comment type="caution">
    <text evidence="4">The sequence shown here is derived from an EMBL/GenBank/DDBJ whole genome shotgun (WGS) entry which is preliminary data.</text>
</comment>
<evidence type="ECO:0000256" key="1">
    <source>
        <dbReference type="ARBA" id="ARBA00022737"/>
    </source>
</evidence>
<feature type="repeat" description="TPR" evidence="3">
    <location>
        <begin position="233"/>
        <end position="266"/>
    </location>
</feature>
<keyword evidence="1" id="KW-0677">Repeat</keyword>
<reference evidence="4 5" key="1">
    <citation type="submission" date="2023-07" db="EMBL/GenBank/DDBJ databases">
        <title>Sorghum-associated microbial communities from plants grown in Nebraska, USA.</title>
        <authorList>
            <person name="Schachtman D."/>
        </authorList>
    </citation>
    <scope>NUCLEOTIDE SEQUENCE [LARGE SCALE GENOMIC DNA]</scope>
    <source>
        <strain evidence="4 5">4138</strain>
    </source>
</reference>
<keyword evidence="2 3" id="KW-0802">TPR repeat</keyword>
<dbReference type="Pfam" id="PF13181">
    <property type="entry name" value="TPR_8"/>
    <property type="match status" value="1"/>
</dbReference>
<dbReference type="Pfam" id="PF14559">
    <property type="entry name" value="TPR_19"/>
    <property type="match status" value="1"/>
</dbReference>
<dbReference type="InterPro" id="IPR050498">
    <property type="entry name" value="Ycf3"/>
</dbReference>
<dbReference type="SMART" id="SM00028">
    <property type="entry name" value="TPR"/>
    <property type="match status" value="4"/>
</dbReference>
<dbReference type="RefSeq" id="WP_310276383.1">
    <property type="nucleotide sequence ID" value="NZ_JAVDWR010000003.1"/>
</dbReference>
<dbReference type="InterPro" id="IPR019734">
    <property type="entry name" value="TPR_rpt"/>
</dbReference>
<proteinExistence type="predicted"/>
<organism evidence="4 5">
    <name type="scientific">Rheinheimera soli</name>
    <dbReference type="NCBI Taxonomy" id="443616"/>
    <lineage>
        <taxon>Bacteria</taxon>
        <taxon>Pseudomonadati</taxon>
        <taxon>Pseudomonadota</taxon>
        <taxon>Gammaproteobacteria</taxon>
        <taxon>Chromatiales</taxon>
        <taxon>Chromatiaceae</taxon>
        <taxon>Rheinheimera</taxon>
    </lineage>
</organism>